<protein>
    <submittedName>
        <fullName evidence="9">Homeobox domain-containing protein</fullName>
    </submittedName>
</protein>
<evidence type="ECO:0000256" key="2">
    <source>
        <dbReference type="ARBA" id="ARBA00023125"/>
    </source>
</evidence>
<keyword evidence="3 5" id="KW-0371">Homeobox</keyword>
<dbReference type="InterPro" id="IPR001356">
    <property type="entry name" value="HD"/>
</dbReference>
<keyword evidence="4 5" id="KW-0539">Nucleus</keyword>
<dbReference type="SMART" id="SM00389">
    <property type="entry name" value="HOX"/>
    <property type="match status" value="1"/>
</dbReference>
<evidence type="ECO:0000256" key="4">
    <source>
        <dbReference type="ARBA" id="ARBA00023242"/>
    </source>
</evidence>
<dbReference type="InterPro" id="IPR017970">
    <property type="entry name" value="Homeobox_CS"/>
</dbReference>
<name>A0A914VF76_9BILA</name>
<dbReference type="GO" id="GO:0000977">
    <property type="term" value="F:RNA polymerase II transcription regulatory region sequence-specific DNA binding"/>
    <property type="evidence" value="ECO:0007669"/>
    <property type="project" value="TreeGrafter"/>
</dbReference>
<dbReference type="AlphaFoldDB" id="A0A914VF76"/>
<accession>A0A914VF76</accession>
<feature type="domain" description="Homeobox" evidence="7">
    <location>
        <begin position="75"/>
        <end position="135"/>
    </location>
</feature>
<organism evidence="8 9">
    <name type="scientific">Plectus sambesii</name>
    <dbReference type="NCBI Taxonomy" id="2011161"/>
    <lineage>
        <taxon>Eukaryota</taxon>
        <taxon>Metazoa</taxon>
        <taxon>Ecdysozoa</taxon>
        <taxon>Nematoda</taxon>
        <taxon>Chromadorea</taxon>
        <taxon>Plectida</taxon>
        <taxon>Plectina</taxon>
        <taxon>Plectoidea</taxon>
        <taxon>Plectidae</taxon>
        <taxon>Plectus</taxon>
    </lineage>
</organism>
<dbReference type="Gene3D" id="1.10.10.60">
    <property type="entry name" value="Homeodomain-like"/>
    <property type="match status" value="1"/>
</dbReference>
<dbReference type="WBParaSite" id="PSAMB.scaffold1904size26819.g15424.t1">
    <property type="protein sequence ID" value="PSAMB.scaffold1904size26819.g15424.t1"/>
    <property type="gene ID" value="PSAMB.scaffold1904size26819.g15424"/>
</dbReference>
<evidence type="ECO:0000259" key="7">
    <source>
        <dbReference type="PROSITE" id="PS50071"/>
    </source>
</evidence>
<dbReference type="Pfam" id="PF00046">
    <property type="entry name" value="Homeodomain"/>
    <property type="match status" value="1"/>
</dbReference>
<dbReference type="InterPro" id="IPR009057">
    <property type="entry name" value="Homeodomain-like_sf"/>
</dbReference>
<evidence type="ECO:0000256" key="3">
    <source>
        <dbReference type="ARBA" id="ARBA00023155"/>
    </source>
</evidence>
<evidence type="ECO:0000313" key="8">
    <source>
        <dbReference type="Proteomes" id="UP000887566"/>
    </source>
</evidence>
<dbReference type="SUPFAM" id="SSF46689">
    <property type="entry name" value="Homeodomain-like"/>
    <property type="match status" value="1"/>
</dbReference>
<feature type="DNA-binding region" description="Homeobox" evidence="5">
    <location>
        <begin position="77"/>
        <end position="136"/>
    </location>
</feature>
<comment type="subcellular location">
    <subcellularLocation>
        <location evidence="1 5 6">Nucleus</location>
    </subcellularLocation>
</comment>
<evidence type="ECO:0000256" key="6">
    <source>
        <dbReference type="RuleBase" id="RU000682"/>
    </source>
</evidence>
<evidence type="ECO:0000256" key="1">
    <source>
        <dbReference type="ARBA" id="ARBA00004123"/>
    </source>
</evidence>
<dbReference type="Proteomes" id="UP000887566">
    <property type="component" value="Unplaced"/>
</dbReference>
<dbReference type="InterPro" id="IPR050649">
    <property type="entry name" value="Paired_Homeobox_TFs"/>
</dbReference>
<keyword evidence="8" id="KW-1185">Reference proteome</keyword>
<dbReference type="PANTHER" id="PTHR24329:SF543">
    <property type="entry name" value="FI01017P-RELATED"/>
    <property type="match status" value="1"/>
</dbReference>
<reference evidence="9" key="1">
    <citation type="submission" date="2022-11" db="UniProtKB">
        <authorList>
            <consortium name="WormBaseParasite"/>
        </authorList>
    </citation>
    <scope>IDENTIFICATION</scope>
</reference>
<evidence type="ECO:0000313" key="9">
    <source>
        <dbReference type="WBParaSite" id="PSAMB.scaffold1904size26819.g15424.t1"/>
    </source>
</evidence>
<dbReference type="PROSITE" id="PS00027">
    <property type="entry name" value="HOMEOBOX_1"/>
    <property type="match status" value="1"/>
</dbReference>
<dbReference type="PROSITE" id="PS50071">
    <property type="entry name" value="HOMEOBOX_2"/>
    <property type="match status" value="1"/>
</dbReference>
<proteinExistence type="predicted"/>
<keyword evidence="2 5" id="KW-0238">DNA-binding</keyword>
<sequence>MATHGTLCQPQPGHPFLMLPTSTANHGLFPLQPSLFLQASKMEDTMSYGQAMHAMPASYPSIQQRSPDGDSPDGRKFRRNRTAFSPLQLAQLEKSFGESQYPDVATRENLARLTNLPEARIQVWFKNRRAKHRKKLRNMPGIDDDAAHNEAAPTSIDNRSVITWTPGNAFGGFFPNGFGQCLFRTAPRPPISFASAIFPPAHGIYAEPIMQTH</sequence>
<dbReference type="GO" id="GO:0000981">
    <property type="term" value="F:DNA-binding transcription factor activity, RNA polymerase II-specific"/>
    <property type="evidence" value="ECO:0007669"/>
    <property type="project" value="InterPro"/>
</dbReference>
<dbReference type="FunFam" id="1.10.10.60:FF:000551">
    <property type="entry name" value="Predicted protein"/>
    <property type="match status" value="1"/>
</dbReference>
<dbReference type="CDD" id="cd00086">
    <property type="entry name" value="homeodomain"/>
    <property type="match status" value="1"/>
</dbReference>
<dbReference type="GO" id="GO:0005634">
    <property type="term" value="C:nucleus"/>
    <property type="evidence" value="ECO:0007669"/>
    <property type="project" value="UniProtKB-SubCell"/>
</dbReference>
<dbReference type="PANTHER" id="PTHR24329">
    <property type="entry name" value="HOMEOBOX PROTEIN ARISTALESS"/>
    <property type="match status" value="1"/>
</dbReference>
<evidence type="ECO:0000256" key="5">
    <source>
        <dbReference type="PROSITE-ProRule" id="PRU00108"/>
    </source>
</evidence>